<evidence type="ECO:0000313" key="2">
    <source>
        <dbReference type="Proteomes" id="UP001165960"/>
    </source>
</evidence>
<reference evidence="1" key="1">
    <citation type="submission" date="2022-04" db="EMBL/GenBank/DDBJ databases">
        <title>Genome of the entomopathogenic fungus Entomophthora muscae.</title>
        <authorList>
            <person name="Elya C."/>
            <person name="Lovett B.R."/>
            <person name="Lee E."/>
            <person name="Macias A.M."/>
            <person name="Hajek A.E."/>
            <person name="De Bivort B.L."/>
            <person name="Kasson M.T."/>
            <person name="De Fine Licht H.H."/>
            <person name="Stajich J.E."/>
        </authorList>
    </citation>
    <scope>NUCLEOTIDE SEQUENCE</scope>
    <source>
        <strain evidence="1">Berkeley</strain>
    </source>
</reference>
<keyword evidence="2" id="KW-1185">Reference proteome</keyword>
<organism evidence="1 2">
    <name type="scientific">Entomophthora muscae</name>
    <dbReference type="NCBI Taxonomy" id="34485"/>
    <lineage>
        <taxon>Eukaryota</taxon>
        <taxon>Fungi</taxon>
        <taxon>Fungi incertae sedis</taxon>
        <taxon>Zoopagomycota</taxon>
        <taxon>Entomophthoromycotina</taxon>
        <taxon>Entomophthoromycetes</taxon>
        <taxon>Entomophthorales</taxon>
        <taxon>Entomophthoraceae</taxon>
        <taxon>Entomophthora</taxon>
    </lineage>
</organism>
<accession>A0ACC2UA35</accession>
<evidence type="ECO:0000313" key="1">
    <source>
        <dbReference type="EMBL" id="KAJ9083749.1"/>
    </source>
</evidence>
<proteinExistence type="predicted"/>
<gene>
    <name evidence="1" type="ORF">DSO57_1031630</name>
</gene>
<protein>
    <submittedName>
        <fullName evidence="1">Uncharacterized protein</fullName>
    </submittedName>
</protein>
<dbReference type="Proteomes" id="UP001165960">
    <property type="component" value="Unassembled WGS sequence"/>
</dbReference>
<dbReference type="EMBL" id="QTSX02000939">
    <property type="protein sequence ID" value="KAJ9083749.1"/>
    <property type="molecule type" value="Genomic_DNA"/>
</dbReference>
<comment type="caution">
    <text evidence="1">The sequence shown here is derived from an EMBL/GenBank/DDBJ whole genome shotgun (WGS) entry which is preliminary data.</text>
</comment>
<sequence>MTLFWISYNTDFILLVVISAMKNASTTTGLMKMATLPEINMEYWMEYRDLIPVKWVPDTFNKY</sequence>
<name>A0ACC2UA35_9FUNG</name>